<dbReference type="Pfam" id="PF14949">
    <property type="entry name" value="ARF7EP_C"/>
    <property type="match status" value="1"/>
</dbReference>
<evidence type="ECO:0000313" key="3">
    <source>
        <dbReference type="Proteomes" id="UP000695000"/>
    </source>
</evidence>
<dbReference type="GeneID" id="108559964"/>
<evidence type="ECO:0000256" key="1">
    <source>
        <dbReference type="SAM" id="MobiDB-lite"/>
    </source>
</evidence>
<dbReference type="Proteomes" id="UP000695000">
    <property type="component" value="Unplaced"/>
</dbReference>
<feature type="domain" description="ARF7 effector protein C-terminal" evidence="2">
    <location>
        <begin position="64"/>
        <end position="152"/>
    </location>
</feature>
<evidence type="ECO:0000313" key="4">
    <source>
        <dbReference type="RefSeq" id="XP_017772846.1"/>
    </source>
</evidence>
<organism evidence="3 4">
    <name type="scientific">Nicrophorus vespilloides</name>
    <name type="common">Boreal carrion beetle</name>
    <dbReference type="NCBI Taxonomy" id="110193"/>
    <lineage>
        <taxon>Eukaryota</taxon>
        <taxon>Metazoa</taxon>
        <taxon>Ecdysozoa</taxon>
        <taxon>Arthropoda</taxon>
        <taxon>Hexapoda</taxon>
        <taxon>Insecta</taxon>
        <taxon>Pterygota</taxon>
        <taxon>Neoptera</taxon>
        <taxon>Endopterygota</taxon>
        <taxon>Coleoptera</taxon>
        <taxon>Polyphaga</taxon>
        <taxon>Staphyliniformia</taxon>
        <taxon>Silphidae</taxon>
        <taxon>Nicrophorinae</taxon>
        <taxon>Nicrophorus</taxon>
    </lineage>
</organism>
<evidence type="ECO:0000259" key="2">
    <source>
        <dbReference type="Pfam" id="PF14949"/>
    </source>
</evidence>
<name>A0ABM1ME46_NICVS</name>
<feature type="region of interest" description="Disordered" evidence="1">
    <location>
        <begin position="1"/>
        <end position="22"/>
    </location>
</feature>
<accession>A0ABM1ME46</accession>
<reference evidence="4" key="1">
    <citation type="submission" date="2025-08" db="UniProtKB">
        <authorList>
            <consortium name="RefSeq"/>
        </authorList>
    </citation>
    <scope>IDENTIFICATION</scope>
    <source>
        <tissue evidence="4">Whole Larva</tissue>
    </source>
</reference>
<sequence length="167" mass="18412">MESDDSNATSAGASTASGVSTDELRITRSSSMCLAKKSTGAGLQESFVSGKPAITRRQIAIANKEKIKFLGNFNPETSEREKRKLMKKIQTRKGNGALYNNKGIHNATGRDLCDCLEPECPGCFYPCKKCGSTKCGVDCRCMRKFKYDSIEYHGYSFTKKNPLNEEP</sequence>
<feature type="compositionally biased region" description="Low complexity" evidence="1">
    <location>
        <begin position="1"/>
        <end position="21"/>
    </location>
</feature>
<protein>
    <submittedName>
        <fullName evidence="4">ARL14 effector protein-like</fullName>
    </submittedName>
</protein>
<proteinExistence type="predicted"/>
<keyword evidence="3" id="KW-1185">Reference proteome</keyword>
<dbReference type="PANTHER" id="PTHR46536:SF3">
    <property type="entry name" value="ARF7 EFFECTOR PROTEIN C-TERMINAL DOMAIN-CONTAINING PROTEIN"/>
    <property type="match status" value="1"/>
</dbReference>
<gene>
    <name evidence="4" type="primary">LOC108559964</name>
</gene>
<dbReference type="InterPro" id="IPR029264">
    <property type="entry name" value="ARF7EP_C"/>
</dbReference>
<dbReference type="PANTHER" id="PTHR46536">
    <property type="entry name" value="ARL14 EFFECTOR PROTEIN"/>
    <property type="match status" value="1"/>
</dbReference>
<dbReference type="RefSeq" id="XP_017772846.1">
    <property type="nucleotide sequence ID" value="XM_017917357.1"/>
</dbReference>